<evidence type="ECO:0000313" key="2">
    <source>
        <dbReference type="EMBL" id="TVU12346.1"/>
    </source>
</evidence>
<dbReference type="Proteomes" id="UP000324897">
    <property type="component" value="Chromosome 3"/>
</dbReference>
<evidence type="ECO:0000256" key="1">
    <source>
        <dbReference type="SAM" id="MobiDB-lite"/>
    </source>
</evidence>
<proteinExistence type="predicted"/>
<protein>
    <submittedName>
        <fullName evidence="2">Uncharacterized protein</fullName>
    </submittedName>
</protein>
<feature type="non-terminal residue" evidence="2">
    <location>
        <position position="1"/>
    </location>
</feature>
<feature type="compositionally biased region" description="Basic and acidic residues" evidence="1">
    <location>
        <begin position="148"/>
        <end position="160"/>
    </location>
</feature>
<feature type="compositionally biased region" description="Gly residues" evidence="1">
    <location>
        <begin position="1"/>
        <end position="12"/>
    </location>
</feature>
<dbReference type="Gramene" id="TVU12346">
    <property type="protein sequence ID" value="TVU12346"/>
    <property type="gene ID" value="EJB05_45984"/>
</dbReference>
<dbReference type="EMBL" id="RWGY01000039">
    <property type="protein sequence ID" value="TVU12346.1"/>
    <property type="molecule type" value="Genomic_DNA"/>
</dbReference>
<dbReference type="AlphaFoldDB" id="A0A5J9TLQ4"/>
<name>A0A5J9TLQ4_9POAL</name>
<sequence length="174" mass="18886">MVRIWGGRGGTRGGRDTRKRALPRRRTKEARRRESGLPPPRWSGEPGEEAGPEVVGELVLVVRSTASSTERRRSGPRLSLLALGASGLPSRRGRVQIWTRDIERVSGRSGSVGRARRLLGADPASTPDAPTWILDSIDGTHSCSSAVQDDRGGGAREERWPPGAHKQNVLICDN</sequence>
<comment type="caution">
    <text evidence="2">The sequence shown here is derived from an EMBL/GenBank/DDBJ whole genome shotgun (WGS) entry which is preliminary data.</text>
</comment>
<evidence type="ECO:0000313" key="3">
    <source>
        <dbReference type="Proteomes" id="UP000324897"/>
    </source>
</evidence>
<feature type="compositionally biased region" description="Basic residues" evidence="1">
    <location>
        <begin position="17"/>
        <end position="30"/>
    </location>
</feature>
<keyword evidence="3" id="KW-1185">Reference proteome</keyword>
<accession>A0A5J9TLQ4</accession>
<feature type="region of interest" description="Disordered" evidence="1">
    <location>
        <begin position="1"/>
        <end position="55"/>
    </location>
</feature>
<reference evidence="2 3" key="1">
    <citation type="journal article" date="2019" name="Sci. Rep.">
        <title>A high-quality genome of Eragrostis curvula grass provides insights into Poaceae evolution and supports new strategies to enhance forage quality.</title>
        <authorList>
            <person name="Carballo J."/>
            <person name="Santos B.A.C.M."/>
            <person name="Zappacosta D."/>
            <person name="Garbus I."/>
            <person name="Selva J.P."/>
            <person name="Gallo C.A."/>
            <person name="Diaz A."/>
            <person name="Albertini E."/>
            <person name="Caccamo M."/>
            <person name="Echenique V."/>
        </authorList>
    </citation>
    <scope>NUCLEOTIDE SEQUENCE [LARGE SCALE GENOMIC DNA]</scope>
    <source>
        <strain evidence="3">cv. Victoria</strain>
        <tissue evidence="2">Leaf</tissue>
    </source>
</reference>
<feature type="region of interest" description="Disordered" evidence="1">
    <location>
        <begin position="145"/>
        <end position="164"/>
    </location>
</feature>
<organism evidence="2 3">
    <name type="scientific">Eragrostis curvula</name>
    <name type="common">weeping love grass</name>
    <dbReference type="NCBI Taxonomy" id="38414"/>
    <lineage>
        <taxon>Eukaryota</taxon>
        <taxon>Viridiplantae</taxon>
        <taxon>Streptophyta</taxon>
        <taxon>Embryophyta</taxon>
        <taxon>Tracheophyta</taxon>
        <taxon>Spermatophyta</taxon>
        <taxon>Magnoliopsida</taxon>
        <taxon>Liliopsida</taxon>
        <taxon>Poales</taxon>
        <taxon>Poaceae</taxon>
        <taxon>PACMAD clade</taxon>
        <taxon>Chloridoideae</taxon>
        <taxon>Eragrostideae</taxon>
        <taxon>Eragrostidinae</taxon>
        <taxon>Eragrostis</taxon>
    </lineage>
</organism>
<gene>
    <name evidence="2" type="ORF">EJB05_45984</name>
</gene>